<dbReference type="Proteomes" id="UP000253318">
    <property type="component" value="Unassembled WGS sequence"/>
</dbReference>
<dbReference type="Pfam" id="PF01814">
    <property type="entry name" value="Hemerythrin"/>
    <property type="match status" value="1"/>
</dbReference>
<comment type="caution">
    <text evidence="2">The sequence shown here is derived from an EMBL/GenBank/DDBJ whole genome shotgun (WGS) entry which is preliminary data.</text>
</comment>
<gene>
    <name evidence="2" type="ORF">DEF24_05995</name>
</gene>
<name>A0A368T978_9ACTN</name>
<evidence type="ECO:0000313" key="3">
    <source>
        <dbReference type="Proteomes" id="UP000253318"/>
    </source>
</evidence>
<dbReference type="CDD" id="cd12108">
    <property type="entry name" value="Hr-like"/>
    <property type="match status" value="1"/>
</dbReference>
<dbReference type="InterPro" id="IPR006311">
    <property type="entry name" value="TAT_signal"/>
</dbReference>
<dbReference type="PANTHER" id="PTHR39966:SF1">
    <property type="entry name" value="HEMERYTHRIN-LIKE DOMAIN-CONTAINING PROTEIN"/>
    <property type="match status" value="1"/>
</dbReference>
<dbReference type="PROSITE" id="PS51318">
    <property type="entry name" value="TAT"/>
    <property type="match status" value="1"/>
</dbReference>
<dbReference type="OrthoDB" id="2083283at2"/>
<accession>A0A368T978</accession>
<evidence type="ECO:0000259" key="1">
    <source>
        <dbReference type="Pfam" id="PF01814"/>
    </source>
</evidence>
<sequence length="242" mass="27024">MDPMPQPDGTAVPRRDLLGLSAAVAAGAVAGAPGLVGAEAQAASSGTEVPVTPPEDLMQEHGVLKRVLLVYREVIRRIDIGDQVPAQELHRSAQIIRRFIEEHHEELEEQYVFPRLREAGRLVRTVDVLVTQHDRGREITRRILDMTGDGTTSYRLDPGGLRKDMAAFIRMYEPHEAREDTVVFPALREVVSAKEFNELGDIFEEEEHRRFGANGFKDMVEEVAGIEKSLGIYELSQFTPKA</sequence>
<keyword evidence="3" id="KW-1185">Reference proteome</keyword>
<dbReference type="InterPro" id="IPR012312">
    <property type="entry name" value="Hemerythrin-like"/>
</dbReference>
<dbReference type="EMBL" id="QEIN01000031">
    <property type="protein sequence ID" value="RCV60859.1"/>
    <property type="molecule type" value="Genomic_DNA"/>
</dbReference>
<organism evidence="2 3">
    <name type="scientific">Marinitenerispora sediminis</name>
    <dbReference type="NCBI Taxonomy" id="1931232"/>
    <lineage>
        <taxon>Bacteria</taxon>
        <taxon>Bacillati</taxon>
        <taxon>Actinomycetota</taxon>
        <taxon>Actinomycetes</taxon>
        <taxon>Streptosporangiales</taxon>
        <taxon>Nocardiopsidaceae</taxon>
        <taxon>Marinitenerispora</taxon>
    </lineage>
</organism>
<proteinExistence type="predicted"/>
<dbReference type="AlphaFoldDB" id="A0A368T978"/>
<dbReference type="GO" id="GO:0005886">
    <property type="term" value="C:plasma membrane"/>
    <property type="evidence" value="ECO:0007669"/>
    <property type="project" value="TreeGrafter"/>
</dbReference>
<feature type="domain" description="Hemerythrin-like" evidence="1">
    <location>
        <begin position="54"/>
        <end position="187"/>
    </location>
</feature>
<dbReference type="Gene3D" id="1.20.120.520">
    <property type="entry name" value="nmb1532 protein domain like"/>
    <property type="match status" value="1"/>
</dbReference>
<evidence type="ECO:0000313" key="2">
    <source>
        <dbReference type="EMBL" id="RCV60859.1"/>
    </source>
</evidence>
<protein>
    <recommendedName>
        <fullName evidence="1">Hemerythrin-like domain-containing protein</fullName>
    </recommendedName>
</protein>
<reference evidence="2 3" key="1">
    <citation type="submission" date="2018-04" db="EMBL/GenBank/DDBJ databases">
        <title>Novel actinobacteria from marine sediment.</title>
        <authorList>
            <person name="Ng Z.Y."/>
            <person name="Tan G.Y.A."/>
        </authorList>
    </citation>
    <scope>NUCLEOTIDE SEQUENCE [LARGE SCALE GENOMIC DNA]</scope>
    <source>
        <strain evidence="2 3">TPS81</strain>
    </source>
</reference>
<dbReference type="PANTHER" id="PTHR39966">
    <property type="entry name" value="BLL2471 PROTEIN-RELATED"/>
    <property type="match status" value="1"/>
</dbReference>